<feature type="domain" description="AMP-binding enzyme C-terminal" evidence="9">
    <location>
        <begin position="609"/>
        <end position="683"/>
    </location>
</feature>
<keyword evidence="4" id="KW-0276">Fatty acid metabolism</keyword>
<evidence type="ECO:0000259" key="9">
    <source>
        <dbReference type="Pfam" id="PF13193"/>
    </source>
</evidence>
<dbReference type="GO" id="GO:0009698">
    <property type="term" value="P:phenylpropanoid metabolic process"/>
    <property type="evidence" value="ECO:0007669"/>
    <property type="project" value="UniProtKB-KW"/>
</dbReference>
<dbReference type="InterPro" id="IPR042099">
    <property type="entry name" value="ANL_N_sf"/>
</dbReference>
<gene>
    <name evidence="10" type="ORF">C2S53_019484</name>
</gene>
<evidence type="ECO:0000313" key="10">
    <source>
        <dbReference type="EMBL" id="KAH6834975.1"/>
    </source>
</evidence>
<keyword evidence="3" id="KW-0436">Ligase</keyword>
<dbReference type="SUPFAM" id="SSF56801">
    <property type="entry name" value="Acetyl-CoA synthetase-like"/>
    <property type="match status" value="1"/>
</dbReference>
<keyword evidence="6" id="KW-0443">Lipid metabolism</keyword>
<dbReference type="Gene3D" id="3.40.50.12780">
    <property type="entry name" value="N-terminal domain of ligase-like"/>
    <property type="match status" value="1"/>
</dbReference>
<dbReference type="InterPro" id="IPR000873">
    <property type="entry name" value="AMP-dep_synth/lig_dom"/>
</dbReference>
<comment type="similarity">
    <text evidence="2">Belongs to the ATP-dependent AMP-binding enzyme family.</text>
</comment>
<comment type="caution">
    <text evidence="10">The sequence shown here is derived from an EMBL/GenBank/DDBJ whole genome shotgun (WGS) entry which is preliminary data.</text>
</comment>
<dbReference type="NCBIfam" id="NF006020">
    <property type="entry name" value="PRK08162.1"/>
    <property type="match status" value="1"/>
</dbReference>
<keyword evidence="11" id="KW-1185">Reference proteome</keyword>
<evidence type="ECO:0000256" key="6">
    <source>
        <dbReference type="ARBA" id="ARBA00023098"/>
    </source>
</evidence>
<dbReference type="InterPro" id="IPR045851">
    <property type="entry name" value="AMP-bd_C_sf"/>
</dbReference>
<dbReference type="FunFam" id="3.30.300.30:FF:000008">
    <property type="entry name" value="2,3-dihydroxybenzoate-AMP ligase"/>
    <property type="match status" value="1"/>
</dbReference>
<dbReference type="AlphaFoldDB" id="A0AAD4JL23"/>
<evidence type="ECO:0000256" key="2">
    <source>
        <dbReference type="ARBA" id="ARBA00006432"/>
    </source>
</evidence>
<dbReference type="Gene3D" id="3.30.300.30">
    <property type="match status" value="1"/>
</dbReference>
<accession>A0AAD4JL23</accession>
<dbReference type="InterPro" id="IPR020845">
    <property type="entry name" value="AMP-binding_CS"/>
</dbReference>
<dbReference type="EMBL" id="SDAM02000043">
    <property type="protein sequence ID" value="KAH6834975.1"/>
    <property type="molecule type" value="Genomic_DNA"/>
</dbReference>
<evidence type="ECO:0000256" key="4">
    <source>
        <dbReference type="ARBA" id="ARBA00022832"/>
    </source>
</evidence>
<evidence type="ECO:0000313" key="11">
    <source>
        <dbReference type="Proteomes" id="UP001190926"/>
    </source>
</evidence>
<dbReference type="PROSITE" id="PS00455">
    <property type="entry name" value="AMP_BINDING"/>
    <property type="match status" value="1"/>
</dbReference>
<dbReference type="Pfam" id="PF00501">
    <property type="entry name" value="AMP-binding"/>
    <property type="match status" value="1"/>
</dbReference>
<feature type="transmembrane region" description="Helical" evidence="7">
    <location>
        <begin position="12"/>
        <end position="31"/>
    </location>
</feature>
<keyword evidence="7" id="KW-0472">Membrane</keyword>
<organism evidence="10 11">
    <name type="scientific">Perilla frutescens var. hirtella</name>
    <name type="common">Perilla citriodora</name>
    <name type="synonym">Perilla setoyensis</name>
    <dbReference type="NCBI Taxonomy" id="608512"/>
    <lineage>
        <taxon>Eukaryota</taxon>
        <taxon>Viridiplantae</taxon>
        <taxon>Streptophyta</taxon>
        <taxon>Embryophyta</taxon>
        <taxon>Tracheophyta</taxon>
        <taxon>Spermatophyta</taxon>
        <taxon>Magnoliopsida</taxon>
        <taxon>eudicotyledons</taxon>
        <taxon>Gunneridae</taxon>
        <taxon>Pentapetalae</taxon>
        <taxon>asterids</taxon>
        <taxon>lamiids</taxon>
        <taxon>Lamiales</taxon>
        <taxon>Lamiaceae</taxon>
        <taxon>Nepetoideae</taxon>
        <taxon>Elsholtzieae</taxon>
        <taxon>Perilla</taxon>
    </lineage>
</organism>
<sequence length="703" mass="76948">MAPASKADKKAAVDAAAWMFNVVTSVGIIIVNKALMATYSFSFATTLTGMHFATATLMTFVLRWLGYIQAFHLPFPELLKFILFANFSIIGMNVSLMWNSVRFYQRHKVEYLSCSPWCCSLCTVTDVSVTAKGFVAALLAVWSTALQQYMRNIIKDVKNCGGPYRSMASTNRMSGQTSLLQISLVYGHLNFTWKQTHDRCRRLASALTRLGISRSDVVAALAPNIPAMYELHFAVPMAGAVLCPLNIRLDSAMVSVLLSNAEAKLIFVDYQFLNVAKDALKILSEKGIRVPSLVLISESYDSVSGAKIGVSMPEVPEYESLLAEGENGFAVLRPNDEWDPISINYTSGTTSSPKGVVYSHRGAYLNSLAAVLLNEMPSMPVYLWTVPMFHCNGWCLIWGVAAQGGTNICLRNVTAKGIFDSITDHQVTHMGGAPTILNMIINATESERRPLPGKVAVMTGGAPPPAQVLFEMEEQGFGITHAYGQTEVYGPGTVCTWKPEWDSLPLEARAKLRARQGVQHIGMEEIDIKDPVTMQSVPQDGETVGEVMYRGNTVMNGYLNDVKATGEAFEGGWFHSGDLGVMHPDGYIEVKDRSKDIIISGGENISTIEVESVIFSHPAVFEAAVVGRPDDQLGETPCAFVTLKNGCSATGQDIINYCRHRLPHYMVPQTVVFEDLPKTSTGKTQKFVLRDKAKVMGSLSLSH</sequence>
<evidence type="ECO:0000256" key="1">
    <source>
        <dbReference type="ARBA" id="ARBA00004930"/>
    </source>
</evidence>
<comment type="pathway">
    <text evidence="1">Phytoalexin biosynthesis; 3,4',5-trihydroxystilbene biosynthesis; 3,4',5-trihydroxystilbene from trans-4-coumarate: step 1/2.</text>
</comment>
<dbReference type="PANTHER" id="PTHR43859">
    <property type="entry name" value="ACYL-ACTIVATING ENZYME"/>
    <property type="match status" value="1"/>
</dbReference>
<dbReference type="Pfam" id="PF13193">
    <property type="entry name" value="AMP-binding_C"/>
    <property type="match status" value="1"/>
</dbReference>
<evidence type="ECO:0000259" key="8">
    <source>
        <dbReference type="Pfam" id="PF00501"/>
    </source>
</evidence>
<dbReference type="Proteomes" id="UP001190926">
    <property type="component" value="Unassembled WGS sequence"/>
</dbReference>
<dbReference type="CDD" id="cd12118">
    <property type="entry name" value="ttLC_FACS_AEE21_like"/>
    <property type="match status" value="1"/>
</dbReference>
<protein>
    <submittedName>
        <fullName evidence="10">Acyl activating enzyme 1</fullName>
    </submittedName>
</protein>
<keyword evidence="7" id="KW-0812">Transmembrane</keyword>
<feature type="transmembrane region" description="Helical" evidence="7">
    <location>
        <begin position="43"/>
        <end position="66"/>
    </location>
</feature>
<dbReference type="GO" id="GO:0106286">
    <property type="term" value="F:(E)-caffeate-CoA ligase activity"/>
    <property type="evidence" value="ECO:0007669"/>
    <property type="project" value="UniProtKB-ARBA"/>
</dbReference>
<keyword evidence="5" id="KW-0587">Phenylpropanoid metabolism</keyword>
<dbReference type="FunFam" id="3.40.50.12780:FF:000003">
    <property type="entry name" value="Long-chain-fatty-acid--CoA ligase FadD"/>
    <property type="match status" value="1"/>
</dbReference>
<reference evidence="10 11" key="1">
    <citation type="journal article" date="2021" name="Nat. Commun.">
        <title>Incipient diploidization of the medicinal plant Perilla within 10,000 years.</title>
        <authorList>
            <person name="Zhang Y."/>
            <person name="Shen Q."/>
            <person name="Leng L."/>
            <person name="Zhang D."/>
            <person name="Chen S."/>
            <person name="Shi Y."/>
            <person name="Ning Z."/>
            <person name="Chen S."/>
        </authorList>
    </citation>
    <scope>NUCLEOTIDE SEQUENCE [LARGE SCALE GENOMIC DNA]</scope>
    <source>
        <strain evidence="11">cv. PC099</strain>
    </source>
</reference>
<name>A0AAD4JL23_PERFH</name>
<evidence type="ECO:0000256" key="3">
    <source>
        <dbReference type="ARBA" id="ARBA00022598"/>
    </source>
</evidence>
<evidence type="ECO:0000256" key="5">
    <source>
        <dbReference type="ARBA" id="ARBA00023051"/>
    </source>
</evidence>
<feature type="domain" description="AMP-dependent synthetase/ligase" evidence="8">
    <location>
        <begin position="183"/>
        <end position="559"/>
    </location>
</feature>
<keyword evidence="7" id="KW-1133">Transmembrane helix</keyword>
<dbReference type="GO" id="GO:0006631">
    <property type="term" value="P:fatty acid metabolic process"/>
    <property type="evidence" value="ECO:0007669"/>
    <property type="project" value="UniProtKB-KW"/>
</dbReference>
<dbReference type="PANTHER" id="PTHR43859:SF4">
    <property type="entry name" value="BUTANOATE--COA LIGASE AAE1-RELATED"/>
    <property type="match status" value="1"/>
</dbReference>
<evidence type="ECO:0000256" key="7">
    <source>
        <dbReference type="SAM" id="Phobius"/>
    </source>
</evidence>
<feature type="transmembrane region" description="Helical" evidence="7">
    <location>
        <begin position="78"/>
        <end position="98"/>
    </location>
</feature>
<proteinExistence type="inferred from homology"/>
<dbReference type="InterPro" id="IPR025110">
    <property type="entry name" value="AMP-bd_C"/>
</dbReference>